<evidence type="ECO:0000256" key="3">
    <source>
        <dbReference type="ARBA" id="ARBA00022692"/>
    </source>
</evidence>
<dbReference type="EMBL" id="BMFU01000007">
    <property type="protein sequence ID" value="GGH64005.1"/>
    <property type="molecule type" value="Genomic_DNA"/>
</dbReference>
<comment type="subcellular location">
    <subcellularLocation>
        <location evidence="1">Membrane</location>
        <topology evidence="1">Multi-pass membrane protein</topology>
    </subcellularLocation>
</comment>
<organism evidence="8 9">
    <name type="scientific">Paenibacillus silvae</name>
    <dbReference type="NCBI Taxonomy" id="1325358"/>
    <lineage>
        <taxon>Bacteria</taxon>
        <taxon>Bacillati</taxon>
        <taxon>Bacillota</taxon>
        <taxon>Bacilli</taxon>
        <taxon>Bacillales</taxon>
        <taxon>Paenibacillaceae</taxon>
        <taxon>Paenibacillus</taxon>
    </lineage>
</organism>
<feature type="transmembrane region" description="Helical" evidence="6">
    <location>
        <begin position="50"/>
        <end position="70"/>
    </location>
</feature>
<evidence type="ECO:0000256" key="1">
    <source>
        <dbReference type="ARBA" id="ARBA00004141"/>
    </source>
</evidence>
<feature type="domain" description="GtrA/DPMS transmembrane" evidence="7">
    <location>
        <begin position="21"/>
        <end position="131"/>
    </location>
</feature>
<dbReference type="PANTHER" id="PTHR38459:SF1">
    <property type="entry name" value="PROPHAGE BACTOPRENOL-LINKED GLUCOSE TRANSLOCASE HOMOLOG"/>
    <property type="match status" value="1"/>
</dbReference>
<evidence type="ECO:0000313" key="9">
    <source>
        <dbReference type="Proteomes" id="UP000652153"/>
    </source>
</evidence>
<feature type="transmembrane region" description="Helical" evidence="6">
    <location>
        <begin position="20"/>
        <end position="44"/>
    </location>
</feature>
<protein>
    <submittedName>
        <fullName evidence="8">Membrane protein</fullName>
    </submittedName>
</protein>
<reference evidence="9" key="1">
    <citation type="journal article" date="2019" name="Int. J. Syst. Evol. Microbiol.">
        <title>The Global Catalogue of Microorganisms (GCM) 10K type strain sequencing project: providing services to taxonomists for standard genome sequencing and annotation.</title>
        <authorList>
            <consortium name="The Broad Institute Genomics Platform"/>
            <consortium name="The Broad Institute Genome Sequencing Center for Infectious Disease"/>
            <person name="Wu L."/>
            <person name="Ma J."/>
        </authorList>
    </citation>
    <scope>NUCLEOTIDE SEQUENCE [LARGE SCALE GENOMIC DNA]</scope>
    <source>
        <strain evidence="9">CGMCC 1.12770</strain>
    </source>
</reference>
<evidence type="ECO:0000259" key="7">
    <source>
        <dbReference type="Pfam" id="PF04138"/>
    </source>
</evidence>
<dbReference type="InterPro" id="IPR007267">
    <property type="entry name" value="GtrA_DPMS_TM"/>
</dbReference>
<accession>A0ABQ1ZG26</accession>
<evidence type="ECO:0000313" key="8">
    <source>
        <dbReference type="EMBL" id="GGH64005.1"/>
    </source>
</evidence>
<evidence type="ECO:0000256" key="5">
    <source>
        <dbReference type="ARBA" id="ARBA00023136"/>
    </source>
</evidence>
<name>A0ABQ1ZG26_9BACL</name>
<keyword evidence="5 6" id="KW-0472">Membrane</keyword>
<sequence>MKVGNGLPMLLTKHLNKEFLKFLISGGINTLATYLMYLLLLHFYNYSISYSISYVAGIFLSYYLNSVFVFKEKISFRKFLKFPLVYIVQYLVNMLMMYILVEFAQMLAQIVPLVAMVVTVPITFLLSKMIIKSK</sequence>
<gene>
    <name evidence="8" type="ORF">GCM10008014_41960</name>
</gene>
<evidence type="ECO:0000256" key="6">
    <source>
        <dbReference type="SAM" id="Phobius"/>
    </source>
</evidence>
<dbReference type="InterPro" id="IPR051401">
    <property type="entry name" value="GtrA_CellWall_Glycosyl"/>
</dbReference>
<feature type="transmembrane region" description="Helical" evidence="6">
    <location>
        <begin position="107"/>
        <end position="126"/>
    </location>
</feature>
<keyword evidence="4 6" id="KW-1133">Transmembrane helix</keyword>
<proteinExistence type="inferred from homology"/>
<comment type="similarity">
    <text evidence="2">Belongs to the GtrA family.</text>
</comment>
<evidence type="ECO:0000256" key="4">
    <source>
        <dbReference type="ARBA" id="ARBA00022989"/>
    </source>
</evidence>
<dbReference type="Proteomes" id="UP000652153">
    <property type="component" value="Unassembled WGS sequence"/>
</dbReference>
<dbReference type="Pfam" id="PF04138">
    <property type="entry name" value="GtrA_DPMS_TM"/>
    <property type="match status" value="1"/>
</dbReference>
<dbReference type="PANTHER" id="PTHR38459">
    <property type="entry name" value="PROPHAGE BACTOPRENOL-LINKED GLUCOSE TRANSLOCASE HOMOLOG"/>
    <property type="match status" value="1"/>
</dbReference>
<keyword evidence="9" id="KW-1185">Reference proteome</keyword>
<comment type="caution">
    <text evidence="8">The sequence shown here is derived from an EMBL/GenBank/DDBJ whole genome shotgun (WGS) entry which is preliminary data.</text>
</comment>
<evidence type="ECO:0000256" key="2">
    <source>
        <dbReference type="ARBA" id="ARBA00009399"/>
    </source>
</evidence>
<dbReference type="RefSeq" id="WP_229729962.1">
    <property type="nucleotide sequence ID" value="NZ_BMFU01000007.1"/>
</dbReference>
<keyword evidence="3 6" id="KW-0812">Transmembrane</keyword>
<feature type="transmembrane region" description="Helical" evidence="6">
    <location>
        <begin position="82"/>
        <end position="101"/>
    </location>
</feature>